<evidence type="ECO:0000313" key="3">
    <source>
        <dbReference type="Proteomes" id="UP000008311"/>
    </source>
</evidence>
<evidence type="ECO:0000256" key="1">
    <source>
        <dbReference type="SAM" id="MobiDB-lite"/>
    </source>
</evidence>
<dbReference type="EMBL" id="EQ977489">
    <property type="protein sequence ID" value="EEF26361.1"/>
    <property type="molecule type" value="Genomic_DNA"/>
</dbReference>
<feature type="compositionally biased region" description="Basic and acidic residues" evidence="1">
    <location>
        <begin position="224"/>
        <end position="243"/>
    </location>
</feature>
<dbReference type="Proteomes" id="UP000008311">
    <property type="component" value="Unassembled WGS sequence"/>
</dbReference>
<name>B9TCQ3_RICCO</name>
<feature type="compositionally biased region" description="Basic and acidic residues" evidence="1">
    <location>
        <begin position="101"/>
        <end position="116"/>
    </location>
</feature>
<evidence type="ECO:0000313" key="2">
    <source>
        <dbReference type="EMBL" id="EEF26361.1"/>
    </source>
</evidence>
<feature type="region of interest" description="Disordered" evidence="1">
    <location>
        <begin position="182"/>
        <end position="259"/>
    </location>
</feature>
<protein>
    <submittedName>
        <fullName evidence="2">Uncharacterized protein</fullName>
    </submittedName>
</protein>
<reference evidence="3" key="1">
    <citation type="journal article" date="2010" name="Nat. Biotechnol.">
        <title>Draft genome sequence of the oilseed species Ricinus communis.</title>
        <authorList>
            <person name="Chan A.P."/>
            <person name="Crabtree J."/>
            <person name="Zhao Q."/>
            <person name="Lorenzi H."/>
            <person name="Orvis J."/>
            <person name="Puiu D."/>
            <person name="Melake-Berhan A."/>
            <person name="Jones K.M."/>
            <person name="Redman J."/>
            <person name="Chen G."/>
            <person name="Cahoon E.B."/>
            <person name="Gedil M."/>
            <person name="Stanke M."/>
            <person name="Haas B.J."/>
            <person name="Wortman J.R."/>
            <person name="Fraser-Liggett C.M."/>
            <person name="Ravel J."/>
            <person name="Rabinowicz P.D."/>
        </authorList>
    </citation>
    <scope>NUCLEOTIDE SEQUENCE [LARGE SCALE GENOMIC DNA]</scope>
    <source>
        <strain evidence="3">cv. Hale</strain>
    </source>
</reference>
<sequence>MAGRQAGAPVRHGRGGGRQAARPAERHQAGGAAGLWRRPGRRRPVAGRDLVAGRQADRVCRVDQPRRAGAQRGVHANLQRPGGRWRHHPADRGQTQLRQPEIQRRRQDPVHADRGGNRRQGLRRHPAGQLRLAADPCHADDPDRVAGPLDLALRAAGRRQPRGVQLRARRPGAAALGQLPRRRRARRTLAAHRQHQRAERRRQGAGGRVGIGDPSARSVRIRQRRAEAPDRVQHRARGDDRLAGARTLLVQGQRRAHDP</sequence>
<feature type="compositionally biased region" description="Basic residues" evidence="1">
    <location>
        <begin position="182"/>
        <end position="200"/>
    </location>
</feature>
<dbReference type="InParanoid" id="B9TCQ3"/>
<dbReference type="AlphaFoldDB" id="B9TCQ3"/>
<gene>
    <name evidence="2" type="ORF">RCOM_1868600</name>
</gene>
<feature type="region of interest" description="Disordered" evidence="1">
    <location>
        <begin position="1"/>
        <end position="128"/>
    </location>
</feature>
<organism evidence="2 3">
    <name type="scientific">Ricinus communis</name>
    <name type="common">Castor bean</name>
    <dbReference type="NCBI Taxonomy" id="3988"/>
    <lineage>
        <taxon>Eukaryota</taxon>
        <taxon>Viridiplantae</taxon>
        <taxon>Streptophyta</taxon>
        <taxon>Embryophyta</taxon>
        <taxon>Tracheophyta</taxon>
        <taxon>Spermatophyta</taxon>
        <taxon>Magnoliopsida</taxon>
        <taxon>eudicotyledons</taxon>
        <taxon>Gunneridae</taxon>
        <taxon>Pentapetalae</taxon>
        <taxon>rosids</taxon>
        <taxon>fabids</taxon>
        <taxon>Malpighiales</taxon>
        <taxon>Euphorbiaceae</taxon>
        <taxon>Acalyphoideae</taxon>
        <taxon>Acalypheae</taxon>
        <taxon>Ricinus</taxon>
    </lineage>
</organism>
<proteinExistence type="predicted"/>
<accession>B9TCQ3</accession>
<keyword evidence="3" id="KW-1185">Reference proteome</keyword>
<feature type="compositionally biased region" description="Basic and acidic residues" evidence="1">
    <location>
        <begin position="55"/>
        <end position="66"/>
    </location>
</feature>